<evidence type="ECO:0000313" key="2">
    <source>
        <dbReference type="Proteomes" id="UP001595973"/>
    </source>
</evidence>
<evidence type="ECO:0000313" key="1">
    <source>
        <dbReference type="EMBL" id="MFC4671693.1"/>
    </source>
</evidence>
<dbReference type="Proteomes" id="UP001595973">
    <property type="component" value="Unassembled WGS sequence"/>
</dbReference>
<reference evidence="2" key="1">
    <citation type="journal article" date="2019" name="Int. J. Syst. Evol. Microbiol.">
        <title>The Global Catalogue of Microorganisms (GCM) 10K type strain sequencing project: providing services to taxonomists for standard genome sequencing and annotation.</title>
        <authorList>
            <consortium name="The Broad Institute Genomics Platform"/>
            <consortium name="The Broad Institute Genome Sequencing Center for Infectious Disease"/>
            <person name="Wu L."/>
            <person name="Ma J."/>
        </authorList>
    </citation>
    <scope>NUCLEOTIDE SEQUENCE [LARGE SCALE GENOMIC DNA]</scope>
    <source>
        <strain evidence="2">CGMCC 4.7283</strain>
    </source>
</reference>
<accession>A0ABV9KP09</accession>
<keyword evidence="2" id="KW-1185">Reference proteome</keyword>
<protein>
    <submittedName>
        <fullName evidence="1">Uncharacterized protein</fullName>
    </submittedName>
</protein>
<organism evidence="1 2">
    <name type="scientific">Seohaeicola nanhaiensis</name>
    <dbReference type="NCBI Taxonomy" id="1387282"/>
    <lineage>
        <taxon>Bacteria</taxon>
        <taxon>Pseudomonadati</taxon>
        <taxon>Pseudomonadota</taxon>
        <taxon>Alphaproteobacteria</taxon>
        <taxon>Rhodobacterales</taxon>
        <taxon>Roseobacteraceae</taxon>
        <taxon>Seohaeicola</taxon>
    </lineage>
</organism>
<gene>
    <name evidence="1" type="ORF">ACFO5X_24290</name>
</gene>
<name>A0ABV9KP09_9RHOB</name>
<proteinExistence type="predicted"/>
<comment type="caution">
    <text evidence="1">The sequence shown here is derived from an EMBL/GenBank/DDBJ whole genome shotgun (WGS) entry which is preliminary data.</text>
</comment>
<dbReference type="RefSeq" id="WP_380722496.1">
    <property type="nucleotide sequence ID" value="NZ_JBHSGI010000034.1"/>
</dbReference>
<sequence>MRAENTNPGALAGATGADFKADGLRDQNTSITYQIKSLIFYQSEGGSVERLDLREVAA</sequence>
<dbReference type="EMBL" id="JBHSGI010000034">
    <property type="protein sequence ID" value="MFC4671693.1"/>
    <property type="molecule type" value="Genomic_DNA"/>
</dbReference>